<evidence type="ECO:0000259" key="9">
    <source>
        <dbReference type="PROSITE" id="PS50011"/>
    </source>
</evidence>
<dbReference type="Gene3D" id="1.10.510.10">
    <property type="entry name" value="Transferase(Phosphotransferase) domain 1"/>
    <property type="match status" value="1"/>
</dbReference>
<evidence type="ECO:0000256" key="5">
    <source>
        <dbReference type="ARBA" id="ARBA00022777"/>
    </source>
</evidence>
<keyword evidence="2" id="KW-0723">Serine/threonine-protein kinase</keyword>
<dbReference type="SUPFAM" id="SSF56112">
    <property type="entry name" value="Protein kinase-like (PK-like)"/>
    <property type="match status" value="1"/>
</dbReference>
<dbReference type="GO" id="GO:0005524">
    <property type="term" value="F:ATP binding"/>
    <property type="evidence" value="ECO:0007669"/>
    <property type="project" value="UniProtKB-UniRule"/>
</dbReference>
<feature type="binding site" evidence="7">
    <location>
        <position position="45"/>
    </location>
    <ligand>
        <name>ATP</name>
        <dbReference type="ChEBI" id="CHEBI:30616"/>
    </ligand>
</feature>
<accession>A0A173LHX7</accession>
<dbReference type="OrthoDB" id="4408092at2"/>
<dbReference type="RefSeq" id="WP_067474938.1">
    <property type="nucleotide sequence ID" value="NZ_CP015961.1"/>
</dbReference>
<dbReference type="CDD" id="cd14014">
    <property type="entry name" value="STKc_PknB_like"/>
    <property type="match status" value="1"/>
</dbReference>
<dbReference type="PANTHER" id="PTHR43289:SF6">
    <property type="entry name" value="SERINE_THREONINE-PROTEIN KINASE NEKL-3"/>
    <property type="match status" value="1"/>
</dbReference>
<dbReference type="InterPro" id="IPR000719">
    <property type="entry name" value="Prot_kinase_dom"/>
</dbReference>
<dbReference type="InterPro" id="IPR017441">
    <property type="entry name" value="Protein_kinase_ATP_BS"/>
</dbReference>
<dbReference type="PROSITE" id="PS00107">
    <property type="entry name" value="PROTEIN_KINASE_ATP"/>
    <property type="match status" value="1"/>
</dbReference>
<dbReference type="Gene3D" id="3.30.200.20">
    <property type="entry name" value="Phosphorylase Kinase, domain 1"/>
    <property type="match status" value="1"/>
</dbReference>
<keyword evidence="8" id="KW-0472">Membrane</keyword>
<dbReference type="AlphaFoldDB" id="A0A173LHX7"/>
<feature type="transmembrane region" description="Helical" evidence="8">
    <location>
        <begin position="361"/>
        <end position="388"/>
    </location>
</feature>
<organism evidence="10 11">
    <name type="scientific">Dietzia timorensis</name>
    <dbReference type="NCBI Taxonomy" id="499555"/>
    <lineage>
        <taxon>Bacteria</taxon>
        <taxon>Bacillati</taxon>
        <taxon>Actinomycetota</taxon>
        <taxon>Actinomycetes</taxon>
        <taxon>Mycobacteriales</taxon>
        <taxon>Dietziaceae</taxon>
        <taxon>Dietzia</taxon>
    </lineage>
</organism>
<keyword evidence="8" id="KW-1133">Transmembrane helix</keyword>
<evidence type="ECO:0000256" key="1">
    <source>
        <dbReference type="ARBA" id="ARBA00012513"/>
    </source>
</evidence>
<protein>
    <recommendedName>
        <fullName evidence="1">non-specific serine/threonine protein kinase</fullName>
        <ecNumber evidence="1">2.7.11.1</ecNumber>
    </recommendedName>
</protein>
<name>A0A173LHX7_9ACTN</name>
<dbReference type="EMBL" id="CP015961">
    <property type="protein sequence ID" value="ANI91875.1"/>
    <property type="molecule type" value="Genomic_DNA"/>
</dbReference>
<evidence type="ECO:0000256" key="4">
    <source>
        <dbReference type="ARBA" id="ARBA00022741"/>
    </source>
</evidence>
<sequence length="516" mass="55457">MESTDLAAHLSQRFGLTDLVEIGHGGMGVVYKAFDPALRRHVAVKQLSAGAVGADTDDSGGRNAALARFNSEMQMVANTRHSAIVSIHSSGVTDAGSVYFVMDYVPGQTLADEIRRRRERGEPFTVTETVALLRPIASALDYLHLRVKPPIVHRDVKPGNILVPEEHSSFEARSLLTDFGISLTPDETRMTTLDMMIGTEAYTAPELYPGRSHGADTSQHNQPTASSDNYALALIAFEMLTLNTLKDTMSTGEWRGERPMPRLRELTVAASENGVRDELSSVFSKAFAEAPAYRHPTASAFIDALSGADSAQATTRTHVPPSGDRATRQYVPNSAPMPMQPNYAAPPPHYSQRPMQRQSSVGTVVVASLATLLVLLLVAAAAAWFLVFRPSWSDADAKIADAFPGIVSDRENGSGWKGLTCGSREPSEGQDARIVCASESASVVVADYGSRENRDSRVSLTDPEGLGNDACTIASAEVPGSERPTYALLPEGNLDRFALLISSANAKSDRLELPTC</sequence>
<keyword evidence="3" id="KW-0808">Transferase</keyword>
<evidence type="ECO:0000256" key="3">
    <source>
        <dbReference type="ARBA" id="ARBA00022679"/>
    </source>
</evidence>
<dbReference type="PROSITE" id="PS50011">
    <property type="entry name" value="PROTEIN_KINASE_DOM"/>
    <property type="match status" value="1"/>
</dbReference>
<evidence type="ECO:0000313" key="11">
    <source>
        <dbReference type="Proteomes" id="UP000186104"/>
    </source>
</evidence>
<feature type="domain" description="Protein kinase" evidence="9">
    <location>
        <begin position="16"/>
        <end position="306"/>
    </location>
</feature>
<evidence type="ECO:0000256" key="7">
    <source>
        <dbReference type="PROSITE-ProRule" id="PRU10141"/>
    </source>
</evidence>
<dbReference type="PANTHER" id="PTHR43289">
    <property type="entry name" value="MITOGEN-ACTIVATED PROTEIN KINASE KINASE KINASE 20-RELATED"/>
    <property type="match status" value="1"/>
</dbReference>
<keyword evidence="11" id="KW-1185">Reference proteome</keyword>
<dbReference type="EC" id="2.7.11.1" evidence="1"/>
<dbReference type="STRING" id="499555.BJL86_1083"/>
<dbReference type="KEGG" id="dtm:BJL86_1083"/>
<keyword evidence="4 7" id="KW-0547">Nucleotide-binding</keyword>
<gene>
    <name evidence="10" type="ORF">BJL86_1083</name>
</gene>
<dbReference type="Proteomes" id="UP000186104">
    <property type="component" value="Chromosome"/>
</dbReference>
<keyword evidence="5 10" id="KW-0418">Kinase</keyword>
<dbReference type="Pfam" id="PF00069">
    <property type="entry name" value="Pkinase"/>
    <property type="match status" value="1"/>
</dbReference>
<evidence type="ECO:0000256" key="2">
    <source>
        <dbReference type="ARBA" id="ARBA00022527"/>
    </source>
</evidence>
<dbReference type="InterPro" id="IPR011009">
    <property type="entry name" value="Kinase-like_dom_sf"/>
</dbReference>
<dbReference type="PROSITE" id="PS00108">
    <property type="entry name" value="PROTEIN_KINASE_ST"/>
    <property type="match status" value="1"/>
</dbReference>
<dbReference type="SMART" id="SM00220">
    <property type="entry name" value="S_TKc"/>
    <property type="match status" value="1"/>
</dbReference>
<dbReference type="GO" id="GO:0004674">
    <property type="term" value="F:protein serine/threonine kinase activity"/>
    <property type="evidence" value="ECO:0007669"/>
    <property type="project" value="UniProtKB-KW"/>
</dbReference>
<proteinExistence type="predicted"/>
<keyword evidence="8" id="KW-0812">Transmembrane</keyword>
<evidence type="ECO:0000256" key="8">
    <source>
        <dbReference type="SAM" id="Phobius"/>
    </source>
</evidence>
<dbReference type="InterPro" id="IPR008271">
    <property type="entry name" value="Ser/Thr_kinase_AS"/>
</dbReference>
<keyword evidence="6 7" id="KW-0067">ATP-binding</keyword>
<evidence type="ECO:0000313" key="10">
    <source>
        <dbReference type="EMBL" id="ANI91875.1"/>
    </source>
</evidence>
<evidence type="ECO:0000256" key="6">
    <source>
        <dbReference type="ARBA" id="ARBA00022840"/>
    </source>
</evidence>
<reference evidence="10 11" key="1">
    <citation type="submission" date="2016-06" db="EMBL/GenBank/DDBJ databases">
        <title>Complete genome sequence of a saline-alkali tolerant type strain Dietzia timorensis ID05-A0528T.</title>
        <authorList>
            <person name="Wu X."/>
        </authorList>
    </citation>
    <scope>NUCLEOTIDE SEQUENCE [LARGE SCALE GENOMIC DNA]</scope>
    <source>
        <strain evidence="10 11">ID05-A0528</strain>
    </source>
</reference>